<evidence type="ECO:0000259" key="10">
    <source>
        <dbReference type="PROSITE" id="PS50023"/>
    </source>
</evidence>
<dbReference type="PROSITE" id="PS00478">
    <property type="entry name" value="LIM_DOMAIN_1"/>
    <property type="match status" value="1"/>
</dbReference>
<evidence type="ECO:0000256" key="5">
    <source>
        <dbReference type="ARBA" id="ARBA00023038"/>
    </source>
</evidence>
<dbReference type="InterPro" id="IPR000900">
    <property type="entry name" value="Nebulin_repeat"/>
</dbReference>
<evidence type="ECO:0000256" key="4">
    <source>
        <dbReference type="ARBA" id="ARBA00022833"/>
    </source>
</evidence>
<dbReference type="RefSeq" id="XP_031564697.1">
    <property type="nucleotide sequence ID" value="XM_031708837.1"/>
</dbReference>
<dbReference type="AlphaFoldDB" id="A0A6P8IDY0"/>
<dbReference type="Pfam" id="PF00880">
    <property type="entry name" value="Nebulin"/>
    <property type="match status" value="2"/>
</dbReference>
<keyword evidence="5 6" id="KW-0440">LIM domain</keyword>
<protein>
    <submittedName>
        <fullName evidence="12">LIM and SH3 domain protein Lasp-like</fullName>
    </submittedName>
</protein>
<dbReference type="SMART" id="SM00132">
    <property type="entry name" value="LIM"/>
    <property type="match status" value="1"/>
</dbReference>
<keyword evidence="3" id="KW-0677">Repeat</keyword>
<dbReference type="GO" id="GO:0051015">
    <property type="term" value="F:actin filament binding"/>
    <property type="evidence" value="ECO:0007669"/>
    <property type="project" value="TreeGrafter"/>
</dbReference>
<dbReference type="GO" id="GO:0005737">
    <property type="term" value="C:cytoplasm"/>
    <property type="evidence" value="ECO:0007669"/>
    <property type="project" value="UniProtKB-ARBA"/>
</dbReference>
<dbReference type="SUPFAM" id="SSF50044">
    <property type="entry name" value="SH3-domain"/>
    <property type="match status" value="1"/>
</dbReference>
<feature type="region of interest" description="Disordered" evidence="8">
    <location>
        <begin position="130"/>
        <end position="183"/>
    </location>
</feature>
<evidence type="ECO:0000256" key="6">
    <source>
        <dbReference type="PROSITE-ProRule" id="PRU00125"/>
    </source>
</evidence>
<dbReference type="PANTHER" id="PTHR46218">
    <property type="entry name" value="LASP"/>
    <property type="match status" value="1"/>
</dbReference>
<dbReference type="InterPro" id="IPR051759">
    <property type="entry name" value="LIM-SH3_domain_protein"/>
</dbReference>
<proteinExistence type="predicted"/>
<feature type="domain" description="LIM zinc-binding" evidence="10">
    <location>
        <begin position="3"/>
        <end position="63"/>
    </location>
</feature>
<dbReference type="FunCoup" id="A0A6P8IDY0">
    <property type="interactions" value="337"/>
</dbReference>
<dbReference type="GO" id="GO:0005925">
    <property type="term" value="C:focal adhesion"/>
    <property type="evidence" value="ECO:0007669"/>
    <property type="project" value="TreeGrafter"/>
</dbReference>
<dbReference type="SMART" id="SM00326">
    <property type="entry name" value="SH3"/>
    <property type="match status" value="1"/>
</dbReference>
<dbReference type="CDD" id="cd09447">
    <property type="entry name" value="LIM_LASP"/>
    <property type="match status" value="1"/>
</dbReference>
<dbReference type="CDD" id="cd11789">
    <property type="entry name" value="SH3_Nebulin_family_C"/>
    <property type="match status" value="1"/>
</dbReference>
<dbReference type="SUPFAM" id="SSF57716">
    <property type="entry name" value="Glucocorticoid receptor-like (DNA-binding domain)"/>
    <property type="match status" value="1"/>
</dbReference>
<dbReference type="GeneID" id="116300074"/>
<dbReference type="Pfam" id="PF00018">
    <property type="entry name" value="SH3_1"/>
    <property type="match status" value="1"/>
</dbReference>
<evidence type="ECO:0000256" key="1">
    <source>
        <dbReference type="ARBA" id="ARBA00022443"/>
    </source>
</evidence>
<name>A0A6P8IDY0_ACTTE</name>
<dbReference type="PROSITE" id="PS50002">
    <property type="entry name" value="SH3"/>
    <property type="match status" value="1"/>
</dbReference>
<keyword evidence="2 6" id="KW-0479">Metal-binding</keyword>
<keyword evidence="4 6" id="KW-0862">Zinc</keyword>
<dbReference type="OrthoDB" id="5971719at2759"/>
<accession>A0A6P8IDY0</accession>
<sequence>MNPQCSKCSKAVYPMEKLNCLDKFWHKTCFKCTVCNMTLNMKNYKGYNKMPYCAAHYPTTKHTTVADTPENLRLSKQTKQQSQVEYHKKFEEEKGHFTAVPDDPETLRAKKNTDNISSIAYAGSSAEMRLGTSGRGAVEAGVEGSNPHQPGYEDRIRSQPQMRQPPQPEPVHHEQRPPAAATKPRYRALYDYTAADDDEVSFVENDSITDVNIIDEGWMEGRVERTGQFGMIPANYVEKI</sequence>
<gene>
    <name evidence="12" type="primary">LOC116300074</name>
</gene>
<dbReference type="PANTHER" id="PTHR46218:SF4">
    <property type="entry name" value="LIM AND SH3 DOMAIN PROTEIN LASP"/>
    <property type="match status" value="1"/>
</dbReference>
<dbReference type="Pfam" id="PF00412">
    <property type="entry name" value="LIM"/>
    <property type="match status" value="1"/>
</dbReference>
<reference evidence="12" key="1">
    <citation type="submission" date="2025-08" db="UniProtKB">
        <authorList>
            <consortium name="RefSeq"/>
        </authorList>
    </citation>
    <scope>IDENTIFICATION</scope>
    <source>
        <tissue evidence="12">Tentacle</tissue>
    </source>
</reference>
<organism evidence="11 12">
    <name type="scientific">Actinia tenebrosa</name>
    <name type="common">Australian red waratah sea anemone</name>
    <dbReference type="NCBI Taxonomy" id="6105"/>
    <lineage>
        <taxon>Eukaryota</taxon>
        <taxon>Metazoa</taxon>
        <taxon>Cnidaria</taxon>
        <taxon>Anthozoa</taxon>
        <taxon>Hexacorallia</taxon>
        <taxon>Actiniaria</taxon>
        <taxon>Actiniidae</taxon>
        <taxon>Actinia</taxon>
    </lineage>
</organism>
<dbReference type="PROSITE" id="PS50023">
    <property type="entry name" value="LIM_DOMAIN_2"/>
    <property type="match status" value="1"/>
</dbReference>
<dbReference type="InterPro" id="IPR036028">
    <property type="entry name" value="SH3-like_dom_sf"/>
</dbReference>
<evidence type="ECO:0000313" key="12">
    <source>
        <dbReference type="RefSeq" id="XP_031564697.1"/>
    </source>
</evidence>
<evidence type="ECO:0000256" key="8">
    <source>
        <dbReference type="SAM" id="MobiDB-lite"/>
    </source>
</evidence>
<keyword evidence="1 7" id="KW-0728">SH3 domain</keyword>
<evidence type="ECO:0000256" key="2">
    <source>
        <dbReference type="ARBA" id="ARBA00022723"/>
    </source>
</evidence>
<dbReference type="PRINTS" id="PR00452">
    <property type="entry name" value="SH3DOMAIN"/>
</dbReference>
<evidence type="ECO:0000259" key="9">
    <source>
        <dbReference type="PROSITE" id="PS50002"/>
    </source>
</evidence>
<dbReference type="Gene3D" id="2.10.110.10">
    <property type="entry name" value="Cysteine Rich Protein"/>
    <property type="match status" value="1"/>
</dbReference>
<dbReference type="InterPro" id="IPR001452">
    <property type="entry name" value="SH3_domain"/>
</dbReference>
<dbReference type="InterPro" id="IPR001781">
    <property type="entry name" value="Znf_LIM"/>
</dbReference>
<evidence type="ECO:0000256" key="7">
    <source>
        <dbReference type="PROSITE-ProRule" id="PRU00192"/>
    </source>
</evidence>
<evidence type="ECO:0000256" key="3">
    <source>
        <dbReference type="ARBA" id="ARBA00022737"/>
    </source>
</evidence>
<dbReference type="FunFam" id="2.10.110.10:FF:000087">
    <property type="entry name" value="LIM zinc-binding domain-containing Nebulette"/>
    <property type="match status" value="1"/>
</dbReference>
<dbReference type="KEGG" id="aten:116300074"/>
<dbReference type="GO" id="GO:0046872">
    <property type="term" value="F:metal ion binding"/>
    <property type="evidence" value="ECO:0007669"/>
    <property type="project" value="UniProtKB-KW"/>
</dbReference>
<dbReference type="Gene3D" id="2.30.30.40">
    <property type="entry name" value="SH3 Domains"/>
    <property type="match status" value="1"/>
</dbReference>
<dbReference type="InParanoid" id="A0A6P8IDY0"/>
<keyword evidence="11" id="KW-1185">Reference proteome</keyword>
<dbReference type="Proteomes" id="UP000515163">
    <property type="component" value="Unplaced"/>
</dbReference>
<evidence type="ECO:0000313" key="11">
    <source>
        <dbReference type="Proteomes" id="UP000515163"/>
    </source>
</evidence>
<dbReference type="PROSITE" id="PS51216">
    <property type="entry name" value="NEBULIN"/>
    <property type="match status" value="2"/>
</dbReference>
<dbReference type="SMART" id="SM00227">
    <property type="entry name" value="NEBU"/>
    <property type="match status" value="2"/>
</dbReference>
<feature type="domain" description="SH3" evidence="9">
    <location>
        <begin position="181"/>
        <end position="240"/>
    </location>
</feature>